<evidence type="ECO:0000256" key="1">
    <source>
        <dbReference type="SAM" id="Phobius"/>
    </source>
</evidence>
<dbReference type="EMBL" id="JAEKFT010000025">
    <property type="protein sequence ID" value="MBT0963189.1"/>
    <property type="molecule type" value="Genomic_DNA"/>
</dbReference>
<dbReference type="PANTHER" id="PTHR38687:SF1">
    <property type="entry name" value="CELL DIVISION PROTEIN DEDD"/>
    <property type="match status" value="1"/>
</dbReference>
<name>A0A944H9F7_DENI1</name>
<dbReference type="SUPFAM" id="SSF110997">
    <property type="entry name" value="Sporulation related repeat"/>
    <property type="match status" value="1"/>
</dbReference>
<evidence type="ECO:0000313" key="4">
    <source>
        <dbReference type="Proteomes" id="UP000694660"/>
    </source>
</evidence>
<dbReference type="PANTHER" id="PTHR38687">
    <property type="entry name" value="CELL DIVISION PROTEIN DEDD-RELATED"/>
    <property type="match status" value="1"/>
</dbReference>
<reference evidence="4" key="1">
    <citation type="journal article" date="2022" name="ISME J.">
        <title>Genetic and phylogenetic analysis of dissimilatory iodate-reducing bacteria identifies potential niches across the world's oceans.</title>
        <authorList>
            <person name="Reyes-Umana V."/>
            <person name="Henning Z."/>
            <person name="Lee K."/>
            <person name="Barnum T.P."/>
            <person name="Coates J.D."/>
        </authorList>
    </citation>
    <scope>NUCLEOTIDE SEQUENCE [LARGE SCALE GENOMIC DNA]</scope>
    <source>
        <strain evidence="4">IR12</strain>
    </source>
</reference>
<dbReference type="PROSITE" id="PS51724">
    <property type="entry name" value="SPOR"/>
    <property type="match status" value="1"/>
</dbReference>
<dbReference type="InterPro" id="IPR007730">
    <property type="entry name" value="SPOR-like_dom"/>
</dbReference>
<evidence type="ECO:0000313" key="3">
    <source>
        <dbReference type="EMBL" id="MBT0963189.1"/>
    </source>
</evidence>
<dbReference type="Proteomes" id="UP000694660">
    <property type="component" value="Unassembled WGS sequence"/>
</dbReference>
<keyword evidence="1" id="KW-1133">Transmembrane helix</keyword>
<dbReference type="Gene3D" id="3.30.70.1070">
    <property type="entry name" value="Sporulation related repeat"/>
    <property type="match status" value="1"/>
</dbReference>
<dbReference type="GO" id="GO:0030428">
    <property type="term" value="C:cell septum"/>
    <property type="evidence" value="ECO:0007669"/>
    <property type="project" value="TreeGrafter"/>
</dbReference>
<dbReference type="AlphaFoldDB" id="A0A944H9F7"/>
<keyword evidence="4" id="KW-1185">Reference proteome</keyword>
<accession>A0A944H9F7</accession>
<proteinExistence type="predicted"/>
<gene>
    <name evidence="3" type="ORF">I8J34_18560</name>
</gene>
<keyword evidence="1" id="KW-0472">Membrane</keyword>
<dbReference type="InterPro" id="IPR036680">
    <property type="entry name" value="SPOR-like_sf"/>
</dbReference>
<dbReference type="Pfam" id="PF05036">
    <property type="entry name" value="SPOR"/>
    <property type="match status" value="1"/>
</dbReference>
<dbReference type="RefSeq" id="WP_214363124.1">
    <property type="nucleotide sequence ID" value="NZ_JAEKFT010000025.1"/>
</dbReference>
<dbReference type="GO" id="GO:0032153">
    <property type="term" value="C:cell division site"/>
    <property type="evidence" value="ECO:0007669"/>
    <property type="project" value="TreeGrafter"/>
</dbReference>
<dbReference type="GO" id="GO:0042834">
    <property type="term" value="F:peptidoglycan binding"/>
    <property type="evidence" value="ECO:0007669"/>
    <property type="project" value="InterPro"/>
</dbReference>
<comment type="caution">
    <text evidence="3">The sequence shown here is derived from an EMBL/GenBank/DDBJ whole genome shotgun (WGS) entry which is preliminary data.</text>
</comment>
<protein>
    <submittedName>
        <fullName evidence="3">SPOR domain-containing protein</fullName>
    </submittedName>
</protein>
<organism evidence="3 4">
    <name type="scientific">Denitromonas iodatirespirans</name>
    <dbReference type="NCBI Taxonomy" id="2795389"/>
    <lineage>
        <taxon>Bacteria</taxon>
        <taxon>Pseudomonadati</taxon>
        <taxon>Pseudomonadota</taxon>
        <taxon>Betaproteobacteria</taxon>
        <taxon>Rhodocyclales</taxon>
        <taxon>Zoogloeaceae</taxon>
        <taxon>Denitromonas</taxon>
    </lineage>
</organism>
<feature type="transmembrane region" description="Helical" evidence="1">
    <location>
        <begin position="20"/>
        <end position="42"/>
    </location>
</feature>
<sequence length="189" mass="20165">MSGNRRTSKKAPARRSGGGVFVGIIIGLMLGAVFAAGVAWYLTRSNPFADQTVPAPTEMPGPQAPRVLPGKPGDRPVEKPQFDFYKILPKGDGAADVPTTVAPVEAPTPVAERFYLQVGAFEDPTEADNLKARLALMGVEASVQRGESANKGTVHRVRLGPYNRVEDMNAVRAELARAGMESSLVRVKP</sequence>
<keyword evidence="1" id="KW-0812">Transmembrane</keyword>
<feature type="domain" description="SPOR" evidence="2">
    <location>
        <begin position="108"/>
        <end position="188"/>
    </location>
</feature>
<evidence type="ECO:0000259" key="2">
    <source>
        <dbReference type="PROSITE" id="PS51724"/>
    </source>
</evidence>
<dbReference type="GO" id="GO:0032506">
    <property type="term" value="P:cytokinetic process"/>
    <property type="evidence" value="ECO:0007669"/>
    <property type="project" value="TreeGrafter"/>
</dbReference>
<dbReference type="InterPro" id="IPR052521">
    <property type="entry name" value="Cell_div_SPOR-domain"/>
</dbReference>